<proteinExistence type="predicted"/>
<evidence type="ECO:0000313" key="1">
    <source>
        <dbReference type="EMBL" id="KKT90206.1"/>
    </source>
</evidence>
<reference evidence="1 2" key="1">
    <citation type="journal article" date="2015" name="Nature">
        <title>rRNA introns, odd ribosomes, and small enigmatic genomes across a large radiation of phyla.</title>
        <authorList>
            <person name="Brown C.T."/>
            <person name="Hug L.A."/>
            <person name="Thomas B.C."/>
            <person name="Sharon I."/>
            <person name="Castelle C.J."/>
            <person name="Singh A."/>
            <person name="Wilkins M.J."/>
            <person name="Williams K.H."/>
            <person name="Banfield J.F."/>
        </authorList>
    </citation>
    <scope>NUCLEOTIDE SEQUENCE [LARGE SCALE GENOMIC DNA]</scope>
</reference>
<name>A0A0G1L2J8_9BACT</name>
<evidence type="ECO:0000313" key="2">
    <source>
        <dbReference type="Proteomes" id="UP000034368"/>
    </source>
</evidence>
<dbReference type="Proteomes" id="UP000034368">
    <property type="component" value="Unassembled WGS sequence"/>
</dbReference>
<organism evidence="1 2">
    <name type="scientific">Candidatus Yanofskybacteria bacterium GW2011_GWB1_45_11</name>
    <dbReference type="NCBI Taxonomy" id="1619026"/>
    <lineage>
        <taxon>Bacteria</taxon>
        <taxon>Candidatus Yanofskyibacteriota</taxon>
    </lineage>
</organism>
<dbReference type="AlphaFoldDB" id="A0A0G1L2J8"/>
<comment type="caution">
    <text evidence="1">The sequence shown here is derived from an EMBL/GenBank/DDBJ whole genome shotgun (WGS) entry which is preliminary data.</text>
</comment>
<gene>
    <name evidence="1" type="ORF">UW90_C0004G0011</name>
</gene>
<accession>A0A0G1L2J8</accession>
<dbReference type="EMBL" id="LCKD01000004">
    <property type="protein sequence ID" value="KKT90206.1"/>
    <property type="molecule type" value="Genomic_DNA"/>
</dbReference>
<protein>
    <submittedName>
        <fullName evidence="1">Uncharacterized protein</fullName>
    </submittedName>
</protein>
<sequence>MFRTLIMLLLAASTSSLTTQRNNISKDIQTQRSCLKPWTMAFDALLKRSTKNGDLQRLRQIYDRAILVKIAPAREKRGYEYLDDTSTEDWLGLLPICEVKSTPEPWQDVLRIIHRGAQYEPRPNVILLRSDLPMPELVRGLILVRELYVKSRLGNRRATNAGVEVDAYEFQFGILDDLNLPGYKESIRDDMPYIMEDHTNGQYDSLNLTNPRLPLMFPDVKQHEVAYYFAGQLIYKRTLFRVFELMYKGSEARKAKERFGIM</sequence>